<sequence>WGLGRATPSPTLAQSSNCTDAPSLASEDVRPPEGFVLAERSLHDLGPAMSCAYRYHGPQGAILSLEIQRNGDGFLPVAAPVGPGFLLVDRGHDALGGLKVAWAATIGRRDGADIWSFTAFALVGDGRERLAVAVAAPLAAGGGPVLPGLRISHERRESVLDMAHMWRGWLARVLDGQ</sequence>
<dbReference type="RefSeq" id="WP_005984742.1">
    <property type="nucleotide sequence ID" value="NZ_AOSV01000007.1"/>
</dbReference>
<evidence type="ECO:0000313" key="2">
    <source>
        <dbReference type="EMBL" id="EMG38230.1"/>
    </source>
</evidence>
<proteinExistence type="predicted"/>
<dbReference type="PATRIC" id="fig|1262666.3.peg.1071"/>
<dbReference type="EMBL" id="AOSV01000007">
    <property type="protein sequence ID" value="EMG38230.1"/>
    <property type="molecule type" value="Genomic_DNA"/>
</dbReference>
<dbReference type="Proteomes" id="UP000011922">
    <property type="component" value="Unassembled WGS sequence"/>
</dbReference>
<accession>M5PW59</accession>
<protein>
    <submittedName>
        <fullName evidence="2">Uncharacterized protein</fullName>
    </submittedName>
</protein>
<name>M5PW59_DESAF</name>
<gene>
    <name evidence="2" type="ORF">PCS_01056</name>
</gene>
<feature type="non-terminal residue" evidence="2">
    <location>
        <position position="1"/>
    </location>
</feature>
<reference evidence="2 3" key="1">
    <citation type="journal article" date="2013" name="Genome Announc.">
        <title>Draft Genome Sequence for Desulfovibrio africanus Strain PCS.</title>
        <authorList>
            <person name="Brown S.D."/>
            <person name="Utturkar S.M."/>
            <person name="Arkin A.P."/>
            <person name="Deutschbauer A.M."/>
            <person name="Elias D.A."/>
            <person name="Hazen T.C."/>
            <person name="Chakraborty R."/>
        </authorList>
    </citation>
    <scope>NUCLEOTIDE SEQUENCE [LARGE SCALE GENOMIC DNA]</scope>
    <source>
        <strain evidence="2 3">PCS</strain>
    </source>
</reference>
<dbReference type="AlphaFoldDB" id="M5PW59"/>
<organism evidence="2 3">
    <name type="scientific">Desulfocurvibacter africanus PCS</name>
    <dbReference type="NCBI Taxonomy" id="1262666"/>
    <lineage>
        <taxon>Bacteria</taxon>
        <taxon>Pseudomonadati</taxon>
        <taxon>Thermodesulfobacteriota</taxon>
        <taxon>Desulfovibrionia</taxon>
        <taxon>Desulfovibrionales</taxon>
        <taxon>Desulfovibrionaceae</taxon>
        <taxon>Desulfocurvibacter</taxon>
    </lineage>
</organism>
<evidence type="ECO:0000313" key="3">
    <source>
        <dbReference type="Proteomes" id="UP000011922"/>
    </source>
</evidence>
<feature type="compositionally biased region" description="Polar residues" evidence="1">
    <location>
        <begin position="8"/>
        <end position="20"/>
    </location>
</feature>
<comment type="caution">
    <text evidence="2">The sequence shown here is derived from an EMBL/GenBank/DDBJ whole genome shotgun (WGS) entry which is preliminary data.</text>
</comment>
<evidence type="ECO:0000256" key="1">
    <source>
        <dbReference type="SAM" id="MobiDB-lite"/>
    </source>
</evidence>
<feature type="region of interest" description="Disordered" evidence="1">
    <location>
        <begin position="1"/>
        <end position="28"/>
    </location>
</feature>